<dbReference type="SMART" id="SM00837">
    <property type="entry name" value="DPBB_1"/>
    <property type="match status" value="1"/>
</dbReference>
<dbReference type="PROSITE" id="PS50843">
    <property type="entry name" value="EXPANSIN_CBD"/>
    <property type="match status" value="1"/>
</dbReference>
<evidence type="ECO:0000313" key="11">
    <source>
        <dbReference type="RefSeq" id="XP_015893381.1"/>
    </source>
</evidence>
<evidence type="ECO:0000256" key="4">
    <source>
        <dbReference type="ARBA" id="ARBA00022729"/>
    </source>
</evidence>
<dbReference type="Proteomes" id="UP001652623">
    <property type="component" value="Chromosome 9"/>
</dbReference>
<feature type="signal peptide" evidence="7">
    <location>
        <begin position="1"/>
        <end position="17"/>
    </location>
</feature>
<dbReference type="Gene3D" id="2.60.40.760">
    <property type="entry name" value="Expansin, cellulose-binding-like domain"/>
    <property type="match status" value="1"/>
</dbReference>
<dbReference type="GO" id="GO:0005576">
    <property type="term" value="C:extracellular region"/>
    <property type="evidence" value="ECO:0007669"/>
    <property type="project" value="InterPro"/>
</dbReference>
<keyword evidence="5" id="KW-0472">Membrane</keyword>
<keyword evidence="3 7" id="KW-0964">Secreted</keyword>
<feature type="domain" description="Expansin-like EG45" evidence="8">
    <location>
        <begin position="40"/>
        <end position="144"/>
    </location>
</feature>
<dbReference type="CDD" id="cd22274">
    <property type="entry name" value="DPBB_EXPA_N"/>
    <property type="match status" value="1"/>
</dbReference>
<dbReference type="PROSITE" id="PS50842">
    <property type="entry name" value="EXPANSIN_EG45"/>
    <property type="match status" value="1"/>
</dbReference>
<dbReference type="Gene3D" id="2.40.40.10">
    <property type="entry name" value="RlpA-like domain"/>
    <property type="match status" value="1"/>
</dbReference>
<organism evidence="10 11">
    <name type="scientific">Ziziphus jujuba</name>
    <name type="common">Chinese jujube</name>
    <name type="synonym">Ziziphus sativa</name>
    <dbReference type="NCBI Taxonomy" id="326968"/>
    <lineage>
        <taxon>Eukaryota</taxon>
        <taxon>Viridiplantae</taxon>
        <taxon>Streptophyta</taxon>
        <taxon>Embryophyta</taxon>
        <taxon>Tracheophyta</taxon>
        <taxon>Spermatophyta</taxon>
        <taxon>Magnoliopsida</taxon>
        <taxon>eudicotyledons</taxon>
        <taxon>Gunneridae</taxon>
        <taxon>Pentapetalae</taxon>
        <taxon>rosids</taxon>
        <taxon>fabids</taxon>
        <taxon>Rosales</taxon>
        <taxon>Rhamnaceae</taxon>
        <taxon>Paliureae</taxon>
        <taxon>Ziziphus</taxon>
    </lineage>
</organism>
<comment type="function">
    <text evidence="7">Causes loosening and extension of plant cell walls by disrupting non-covalent bonding between cellulose microfibrils and matrix glucans. No enzymatic activity has been found.</text>
</comment>
<dbReference type="RefSeq" id="XP_015893381.1">
    <property type="nucleotide sequence ID" value="XM_016037895.4"/>
</dbReference>
<evidence type="ECO:0000259" key="8">
    <source>
        <dbReference type="PROSITE" id="PS50842"/>
    </source>
</evidence>
<dbReference type="InParanoid" id="A0A6P4AW04"/>
<evidence type="ECO:0000256" key="6">
    <source>
        <dbReference type="ARBA" id="ARBA00023316"/>
    </source>
</evidence>
<proteinExistence type="inferred from homology"/>
<keyword evidence="10" id="KW-1185">Reference proteome</keyword>
<dbReference type="Pfam" id="PF03330">
    <property type="entry name" value="DPBB_1"/>
    <property type="match status" value="1"/>
</dbReference>
<dbReference type="GeneID" id="107427516"/>
<dbReference type="SUPFAM" id="SSF50685">
    <property type="entry name" value="Barwin-like endoglucanases"/>
    <property type="match status" value="1"/>
</dbReference>
<keyword evidence="6 7" id="KW-0961">Cell wall biogenesis/degradation</keyword>
<feature type="domain" description="Expansin-like CBD" evidence="9">
    <location>
        <begin position="154"/>
        <end position="233"/>
    </location>
</feature>
<keyword evidence="4 7" id="KW-0732">Signal</keyword>
<dbReference type="GO" id="GO:0016020">
    <property type="term" value="C:membrane"/>
    <property type="evidence" value="ECO:0007669"/>
    <property type="project" value="UniProtKB-SubCell"/>
</dbReference>
<dbReference type="InterPro" id="IPR002963">
    <property type="entry name" value="Expansin"/>
</dbReference>
<evidence type="ECO:0000256" key="5">
    <source>
        <dbReference type="ARBA" id="ARBA00023136"/>
    </source>
</evidence>
<dbReference type="GO" id="GO:0009664">
    <property type="term" value="P:plant-type cell wall organization"/>
    <property type="evidence" value="ECO:0007669"/>
    <property type="project" value="InterPro"/>
</dbReference>
<dbReference type="InterPro" id="IPR036908">
    <property type="entry name" value="RlpA-like_sf"/>
</dbReference>
<evidence type="ECO:0000256" key="3">
    <source>
        <dbReference type="ARBA" id="ARBA00022525"/>
    </source>
</evidence>
<dbReference type="KEGG" id="zju:107427516"/>
<dbReference type="PRINTS" id="PR01225">
    <property type="entry name" value="EXPANSNFAMLY"/>
</dbReference>
<dbReference type="FunFam" id="2.60.40.760:FF:000001">
    <property type="entry name" value="Expansin"/>
    <property type="match status" value="1"/>
</dbReference>
<dbReference type="AlphaFoldDB" id="A0A6P4AW04"/>
<accession>A0A6P4AW04</accession>
<dbReference type="SUPFAM" id="SSF49590">
    <property type="entry name" value="PHL pollen allergen"/>
    <property type="match status" value="1"/>
</dbReference>
<evidence type="ECO:0000256" key="1">
    <source>
        <dbReference type="ARBA" id="ARBA00005392"/>
    </source>
</evidence>
<evidence type="ECO:0000256" key="7">
    <source>
        <dbReference type="RuleBase" id="RU365023"/>
    </source>
</evidence>
<dbReference type="InterPro" id="IPR009009">
    <property type="entry name" value="RlpA-like_DPBB"/>
</dbReference>
<dbReference type="GO" id="GO:0009653">
    <property type="term" value="P:anatomical structure morphogenesis"/>
    <property type="evidence" value="ECO:0007669"/>
    <property type="project" value="UniProtKB-ARBA"/>
</dbReference>
<evidence type="ECO:0000256" key="2">
    <source>
        <dbReference type="ARBA" id="ARBA00022512"/>
    </source>
</evidence>
<dbReference type="InterPro" id="IPR007112">
    <property type="entry name" value="Expansin/allergen_DPBB_dom"/>
</dbReference>
<reference evidence="11" key="1">
    <citation type="submission" date="2025-08" db="UniProtKB">
        <authorList>
            <consortium name="RefSeq"/>
        </authorList>
    </citation>
    <scope>IDENTIFICATION</scope>
    <source>
        <tissue evidence="11">Seedling</tissue>
    </source>
</reference>
<evidence type="ECO:0000259" key="9">
    <source>
        <dbReference type="PROSITE" id="PS50843"/>
    </source>
</evidence>
<protein>
    <recommendedName>
        <fullName evidence="7">Expansin</fullName>
    </recommendedName>
</protein>
<name>A0A6P4AW04_ZIZJJ</name>
<comment type="similarity">
    <text evidence="1 7">Belongs to the expansin family. Expansin A subfamily.</text>
</comment>
<dbReference type="PANTHER" id="PTHR31867">
    <property type="entry name" value="EXPANSIN-A15"/>
    <property type="match status" value="1"/>
</dbReference>
<dbReference type="InterPro" id="IPR007117">
    <property type="entry name" value="Expansin_CBD"/>
</dbReference>
<dbReference type="InterPro" id="IPR007118">
    <property type="entry name" value="Expan_Lol_pI"/>
</dbReference>
<keyword evidence="2 7" id="KW-0134">Cell wall</keyword>
<gene>
    <name evidence="11" type="primary">LOC107427516</name>
</gene>
<dbReference type="Pfam" id="PF01357">
    <property type="entry name" value="Expansin_C"/>
    <property type="match status" value="1"/>
</dbReference>
<evidence type="ECO:0000313" key="10">
    <source>
        <dbReference type="Proteomes" id="UP001652623"/>
    </source>
</evidence>
<feature type="chain" id="PRO_5028517793" description="Expansin" evidence="7">
    <location>
        <begin position="18"/>
        <end position="238"/>
    </location>
</feature>
<comment type="subcellular location">
    <subcellularLocation>
        <location evidence="7">Secreted</location>
        <location evidence="7">Cell wall</location>
    </subcellularLocation>
    <subcellularLocation>
        <location evidence="7">Membrane</location>
        <topology evidence="7">Peripheral membrane protein</topology>
    </subcellularLocation>
</comment>
<dbReference type="InterPro" id="IPR036749">
    <property type="entry name" value="Expansin_CBD_sf"/>
</dbReference>
<dbReference type="PRINTS" id="PR01226">
    <property type="entry name" value="EXPANSIN"/>
</dbReference>
<sequence length="238" mass="25612">MGLLGIFLIVFFSMVLCVVGGWSSGHASFYGKRDASGTMGGACGYGDLHSEGHGSNTAALSTALFDKGSSCGACFEIRCDDDPQRCLPGTIVVTATDFCPPVGWCGPLNHHFRLSQPVFQHIAKPEARNISVSYRRAICRVSGGIRFTIIGHSSFFLVLITNVGGAGDVQAVAVKGSRTAWQQMSRNWGQKWQSDSSLIGQSLSFHVTASDGRKVISNDVAPADWSFGKTYTGRQFRY</sequence>